<proteinExistence type="predicted"/>
<reference evidence="1" key="1">
    <citation type="submission" date="2019-08" db="EMBL/GenBank/DDBJ databases">
        <authorList>
            <person name="Kucharzyk K."/>
            <person name="Murdoch R.W."/>
            <person name="Higgins S."/>
            <person name="Loffler F."/>
        </authorList>
    </citation>
    <scope>NUCLEOTIDE SEQUENCE</scope>
</reference>
<organism evidence="1">
    <name type="scientific">bioreactor metagenome</name>
    <dbReference type="NCBI Taxonomy" id="1076179"/>
    <lineage>
        <taxon>unclassified sequences</taxon>
        <taxon>metagenomes</taxon>
        <taxon>ecological metagenomes</taxon>
    </lineage>
</organism>
<dbReference type="EMBL" id="VSSQ01144751">
    <property type="protein sequence ID" value="MPN64211.1"/>
    <property type="molecule type" value="Genomic_DNA"/>
</dbReference>
<accession>A0A645JKV2</accession>
<name>A0A645JKV2_9ZZZZ</name>
<protein>
    <submittedName>
        <fullName evidence="1">Uncharacterized protein</fullName>
    </submittedName>
</protein>
<gene>
    <name evidence="1" type="ORF">SDC9_211982</name>
</gene>
<dbReference type="AlphaFoldDB" id="A0A645JKV2"/>
<sequence length="45" mass="5291">MLENKEAEARKMMERFIKLTEEQQKTLLIMAMGFNALNNSKKYPA</sequence>
<evidence type="ECO:0000313" key="1">
    <source>
        <dbReference type="EMBL" id="MPN64211.1"/>
    </source>
</evidence>
<comment type="caution">
    <text evidence="1">The sequence shown here is derived from an EMBL/GenBank/DDBJ whole genome shotgun (WGS) entry which is preliminary data.</text>
</comment>